<protein>
    <submittedName>
        <fullName evidence="1">6-bladed beta-propeller</fullName>
    </submittedName>
</protein>
<dbReference type="EMBL" id="JACOOK010000004">
    <property type="protein sequence ID" value="MBC5617217.1"/>
    <property type="molecule type" value="Genomic_DNA"/>
</dbReference>
<dbReference type="Pfam" id="PF17170">
    <property type="entry name" value="DUF5128"/>
    <property type="match status" value="1"/>
</dbReference>
<organism evidence="1 2">
    <name type="scientific">Alistipes hominis</name>
    <dbReference type="NCBI Taxonomy" id="2763015"/>
    <lineage>
        <taxon>Bacteria</taxon>
        <taxon>Pseudomonadati</taxon>
        <taxon>Bacteroidota</taxon>
        <taxon>Bacteroidia</taxon>
        <taxon>Bacteroidales</taxon>
        <taxon>Rikenellaceae</taxon>
        <taxon>Alistipes</taxon>
    </lineage>
</organism>
<accession>A0ABR7CNT9</accession>
<name>A0ABR7CNT9_9BACT</name>
<evidence type="ECO:0000313" key="2">
    <source>
        <dbReference type="Proteomes" id="UP000636891"/>
    </source>
</evidence>
<gene>
    <name evidence="1" type="ORF">H8S08_09350</name>
</gene>
<proteinExistence type="predicted"/>
<comment type="caution">
    <text evidence="1">The sequence shown here is derived from an EMBL/GenBank/DDBJ whole genome shotgun (WGS) entry which is preliminary data.</text>
</comment>
<dbReference type="Proteomes" id="UP000636891">
    <property type="component" value="Unassembled WGS sequence"/>
</dbReference>
<reference evidence="1 2" key="1">
    <citation type="submission" date="2020-08" db="EMBL/GenBank/DDBJ databases">
        <title>Genome public.</title>
        <authorList>
            <person name="Liu C."/>
            <person name="Sun Q."/>
        </authorList>
    </citation>
    <scope>NUCLEOTIDE SEQUENCE [LARGE SCALE GENOMIC DNA]</scope>
    <source>
        <strain evidence="1 2">New-7</strain>
    </source>
</reference>
<keyword evidence="2" id="KW-1185">Reference proteome</keyword>
<sequence>MKIPLYLFTLFFFWCCVSKNDRQAMTDISGMREVVFDDKNTINIDSVIANYRFVRLDSTDNFPIGELWQTLITDDHIILVDKLHSKSVFIFDKTGKNKAIIHRQGRGPQEYISLFHVTLTPDRQKIAIVDDLGKKVVFFDLAGNFIESKKISTTFLTLEYASADKAVGATYRENPAEAVSPGSKHTDNLILFMDRNFNPESSAIRNRYLAISSTKPTLKKFGNDIQINPYFCDTIYQATPDGQLTGKYHLNMTSINGACNLPPDITQESLEKMYKTNSFFYGDYADGKDFALFNISTPPREIIAPYLYSKTTGKTYRLTLPPRNNEDFFTKIFLNGSCACYENLFMAVIPAYRIILGSSPAWKERHPEVMDGLTENSNPVLVFYELREPGNNKNNY</sequence>
<dbReference type="RefSeq" id="WP_186965896.1">
    <property type="nucleotide sequence ID" value="NZ_JACOOK010000004.1"/>
</dbReference>
<dbReference type="SUPFAM" id="SSF75011">
    <property type="entry name" value="3-carboxy-cis,cis-mucoante lactonizing enzyme"/>
    <property type="match status" value="1"/>
</dbReference>
<evidence type="ECO:0000313" key="1">
    <source>
        <dbReference type="EMBL" id="MBC5617217.1"/>
    </source>
</evidence>